<dbReference type="EMBL" id="FPIB01000005">
    <property type="protein sequence ID" value="SFV89942.1"/>
    <property type="molecule type" value="Genomic_DNA"/>
</dbReference>
<keyword evidence="1" id="KW-0472">Membrane</keyword>
<accession>A0A1W1E7J1</accession>
<protein>
    <submittedName>
        <fullName evidence="2">Arginine/ornithine antiporter ArcD</fullName>
    </submittedName>
</protein>
<feature type="transmembrane region" description="Helical" evidence="1">
    <location>
        <begin position="34"/>
        <end position="56"/>
    </location>
</feature>
<proteinExistence type="predicted"/>
<name>A0A1W1E7J1_9ZZZZ</name>
<dbReference type="PANTHER" id="PTHR31721">
    <property type="entry name" value="OS06G0710300 PROTEIN"/>
    <property type="match status" value="1"/>
</dbReference>
<gene>
    <name evidence="2" type="ORF">MNB_SV-4-90</name>
</gene>
<dbReference type="Pfam" id="PF03350">
    <property type="entry name" value="UPF0114"/>
    <property type="match status" value="1"/>
</dbReference>
<feature type="transmembrane region" description="Helical" evidence="1">
    <location>
        <begin position="93"/>
        <end position="111"/>
    </location>
</feature>
<dbReference type="InterPro" id="IPR005134">
    <property type="entry name" value="UPF0114"/>
</dbReference>
<sequence length="189" mass="21088">MKETHTEEEHLAMDKENQSVIEHAFESLLWGTRFFVLLAVIFSMIGGIALFIVASVDVWHVAVSVFENYFGHAGHIANFHEKIVAELIGAIDLYLIAIVLFIFGFGLYELFISKIDVAERSAASKILEIHSLDELKDKLAKVIIMVLIVGFFKRAMHTTYGGAMDMLALAGAILALALAFYFMHKGDNH</sequence>
<organism evidence="2">
    <name type="scientific">hydrothermal vent metagenome</name>
    <dbReference type="NCBI Taxonomy" id="652676"/>
    <lineage>
        <taxon>unclassified sequences</taxon>
        <taxon>metagenomes</taxon>
        <taxon>ecological metagenomes</taxon>
    </lineage>
</organism>
<reference evidence="2" key="1">
    <citation type="submission" date="2016-10" db="EMBL/GenBank/DDBJ databases">
        <authorList>
            <person name="de Groot N.N."/>
        </authorList>
    </citation>
    <scope>NUCLEOTIDE SEQUENCE</scope>
</reference>
<feature type="transmembrane region" description="Helical" evidence="1">
    <location>
        <begin position="162"/>
        <end position="183"/>
    </location>
</feature>
<evidence type="ECO:0000313" key="2">
    <source>
        <dbReference type="EMBL" id="SFV89942.1"/>
    </source>
</evidence>
<keyword evidence="1" id="KW-0812">Transmembrane</keyword>
<keyword evidence="1" id="KW-1133">Transmembrane helix</keyword>
<evidence type="ECO:0000256" key="1">
    <source>
        <dbReference type="SAM" id="Phobius"/>
    </source>
</evidence>
<dbReference type="PANTHER" id="PTHR31721:SF4">
    <property type="entry name" value="OS06G0710300 PROTEIN"/>
    <property type="match status" value="1"/>
</dbReference>
<dbReference type="PIRSF" id="PIRSF026509">
    <property type="entry name" value="UCP026509"/>
    <property type="match status" value="1"/>
</dbReference>
<dbReference type="AlphaFoldDB" id="A0A1W1E7J1"/>